<sequence>MEILDFFQYYDPEPESPSYVKALAHGRLWQTPRNYTYLLTYSTKMAVKVRQNQKEAIYFVTFTCYKWIPLFEITKLYDNIYNWFGLLNERNIKVLGYVFMPNHLHCLIYLPKDAPELYKIISNAKRFMAYEIVKRLMQADNFELLERLASGVKAKEAKNGKLHQVFEESYDAKECFSEHFIQQKLSYMHKNPISGKWNLATDYLAYPYSSARFYDLNQDDENTKITHYLDI</sequence>
<proteinExistence type="predicted"/>
<protein>
    <submittedName>
        <fullName evidence="1">Transposase</fullName>
    </submittedName>
</protein>
<accession>A0ABW5JCX0</accession>
<dbReference type="Proteomes" id="UP001597510">
    <property type="component" value="Unassembled WGS sequence"/>
</dbReference>
<dbReference type="InterPro" id="IPR052715">
    <property type="entry name" value="RAYT_transposase"/>
</dbReference>
<reference evidence="2" key="1">
    <citation type="journal article" date="2019" name="Int. J. Syst. Evol. Microbiol.">
        <title>The Global Catalogue of Microorganisms (GCM) 10K type strain sequencing project: providing services to taxonomists for standard genome sequencing and annotation.</title>
        <authorList>
            <consortium name="The Broad Institute Genomics Platform"/>
            <consortium name="The Broad Institute Genome Sequencing Center for Infectious Disease"/>
            <person name="Wu L."/>
            <person name="Ma J."/>
        </authorList>
    </citation>
    <scope>NUCLEOTIDE SEQUENCE [LARGE SCALE GENOMIC DNA]</scope>
    <source>
        <strain evidence="2">KCTC 52344</strain>
    </source>
</reference>
<dbReference type="RefSeq" id="WP_340240878.1">
    <property type="nucleotide sequence ID" value="NZ_JBBEWC010000041.1"/>
</dbReference>
<dbReference type="PANTHER" id="PTHR36966:SF1">
    <property type="entry name" value="REP-ASSOCIATED TYROSINE TRANSPOSASE"/>
    <property type="match status" value="1"/>
</dbReference>
<gene>
    <name evidence="1" type="ORF">ACFSR2_19385</name>
</gene>
<dbReference type="Gene3D" id="3.30.70.1290">
    <property type="entry name" value="Transposase IS200-like"/>
    <property type="match status" value="1"/>
</dbReference>
<evidence type="ECO:0000313" key="1">
    <source>
        <dbReference type="EMBL" id="MFD2523069.1"/>
    </source>
</evidence>
<name>A0ABW5JCX0_9BACT</name>
<organism evidence="1 2">
    <name type="scientific">Emticicia soli</name>
    <dbReference type="NCBI Taxonomy" id="2027878"/>
    <lineage>
        <taxon>Bacteria</taxon>
        <taxon>Pseudomonadati</taxon>
        <taxon>Bacteroidota</taxon>
        <taxon>Cytophagia</taxon>
        <taxon>Cytophagales</taxon>
        <taxon>Leadbetterellaceae</taxon>
        <taxon>Emticicia</taxon>
    </lineage>
</organism>
<dbReference type="InterPro" id="IPR036515">
    <property type="entry name" value="Transposase_17_sf"/>
</dbReference>
<dbReference type="EMBL" id="JBHULC010000027">
    <property type="protein sequence ID" value="MFD2523069.1"/>
    <property type="molecule type" value="Genomic_DNA"/>
</dbReference>
<dbReference type="SUPFAM" id="SSF143422">
    <property type="entry name" value="Transposase IS200-like"/>
    <property type="match status" value="1"/>
</dbReference>
<keyword evidence="2" id="KW-1185">Reference proteome</keyword>
<dbReference type="PANTHER" id="PTHR36966">
    <property type="entry name" value="REP-ASSOCIATED TYROSINE TRANSPOSASE"/>
    <property type="match status" value="1"/>
</dbReference>
<evidence type="ECO:0000313" key="2">
    <source>
        <dbReference type="Proteomes" id="UP001597510"/>
    </source>
</evidence>
<comment type="caution">
    <text evidence="1">The sequence shown here is derived from an EMBL/GenBank/DDBJ whole genome shotgun (WGS) entry which is preliminary data.</text>
</comment>